<dbReference type="Gene3D" id="3.40.50.200">
    <property type="entry name" value="Peptidase S8/S53 domain"/>
    <property type="match status" value="1"/>
</dbReference>
<protein>
    <recommendedName>
        <fullName evidence="11">Peptidase S8/S53 domain-containing protein</fullName>
    </recommendedName>
</protein>
<dbReference type="PANTHER" id="PTHR10795">
    <property type="entry name" value="PROPROTEIN CONVERTASE SUBTILISIN/KEXIN"/>
    <property type="match status" value="1"/>
</dbReference>
<evidence type="ECO:0000256" key="5">
    <source>
        <dbReference type="PROSITE-ProRule" id="PRU01240"/>
    </source>
</evidence>
<evidence type="ECO:0000256" key="1">
    <source>
        <dbReference type="ARBA" id="ARBA00011073"/>
    </source>
</evidence>
<dbReference type="InterPro" id="IPR000209">
    <property type="entry name" value="Peptidase_S8/S53_dom"/>
</dbReference>
<evidence type="ECO:0000256" key="3">
    <source>
        <dbReference type="ARBA" id="ARBA00022729"/>
    </source>
</evidence>
<dbReference type="InterPro" id="IPR045051">
    <property type="entry name" value="SBT"/>
</dbReference>
<feature type="domain" description="PA" evidence="8">
    <location>
        <begin position="181"/>
        <end position="273"/>
    </location>
</feature>
<dbReference type="AlphaFoldDB" id="A0AA38CQ22"/>
<comment type="caution">
    <text evidence="9">The sequence shown here is derived from an EMBL/GenBank/DDBJ whole genome shotgun (WGS) entry which is preliminary data.</text>
</comment>
<evidence type="ECO:0000256" key="2">
    <source>
        <dbReference type="ARBA" id="ARBA00022670"/>
    </source>
</evidence>
<dbReference type="OMA" id="LIPSHEM"/>
<dbReference type="CDD" id="cd02120">
    <property type="entry name" value="PA_subtilisin_like"/>
    <property type="match status" value="1"/>
</dbReference>
<name>A0AA38CQ22_TAXCH</name>
<gene>
    <name evidence="9" type="ORF">KI387_008335</name>
</gene>
<sequence length="328" mass="34437">YERQTPINDTLEYRSPRDSNGHGTHTASTVAGAAVAASSYFGSANGTARGMAPQARLAIYKVCWGPATYCDGSDIVAAMEQAILDGVDIISISITSADDPFYMDQRAVAAFAAMEKGVFVSSAAGNDGPFSATLSNTAPWVTTVGASSIDRDFPASVVLGNEVIYRGTSMYKGNALQSPFPLVYVSTNNSSRRCLDGSLDPETVKGKIVVCDQLLIPSHEMDSNALWKGNVVANAGGAGMIVANEEFYGAQQQLTNPNYLPAISMNFTAGEKIKAYINNTLRNATATMNITGLTVVGNATAAPIVAAFSSRGPSAAYPYILKPDMIAP</sequence>
<reference evidence="9 10" key="1">
    <citation type="journal article" date="2021" name="Nat. Plants">
        <title>The Taxus genome provides insights into paclitaxel biosynthesis.</title>
        <authorList>
            <person name="Xiong X."/>
            <person name="Gou J."/>
            <person name="Liao Q."/>
            <person name="Li Y."/>
            <person name="Zhou Q."/>
            <person name="Bi G."/>
            <person name="Li C."/>
            <person name="Du R."/>
            <person name="Wang X."/>
            <person name="Sun T."/>
            <person name="Guo L."/>
            <person name="Liang H."/>
            <person name="Lu P."/>
            <person name="Wu Y."/>
            <person name="Zhang Z."/>
            <person name="Ro D.K."/>
            <person name="Shang Y."/>
            <person name="Huang S."/>
            <person name="Yan J."/>
        </authorList>
    </citation>
    <scope>NUCLEOTIDE SEQUENCE [LARGE SCALE GENOMIC DNA]</scope>
    <source>
        <strain evidence="9">Ta-2019</strain>
    </source>
</reference>
<evidence type="ECO:0008006" key="11">
    <source>
        <dbReference type="Google" id="ProtNLM"/>
    </source>
</evidence>
<evidence type="ECO:0000259" key="7">
    <source>
        <dbReference type="Pfam" id="PF00082"/>
    </source>
</evidence>
<dbReference type="EMBL" id="JAHRHJ020000008">
    <property type="protein sequence ID" value="KAH9303931.1"/>
    <property type="molecule type" value="Genomic_DNA"/>
</dbReference>
<dbReference type="GO" id="GO:0004252">
    <property type="term" value="F:serine-type endopeptidase activity"/>
    <property type="evidence" value="ECO:0007669"/>
    <property type="project" value="InterPro"/>
</dbReference>
<feature type="domain" description="Peptidase S8/S53" evidence="7">
    <location>
        <begin position="8"/>
        <end position="328"/>
    </location>
</feature>
<keyword evidence="4" id="KW-0378">Hydrolase</keyword>
<dbReference type="FunFam" id="3.50.30.30:FF:000005">
    <property type="entry name" value="subtilisin-like protease SBT1.5"/>
    <property type="match status" value="1"/>
</dbReference>
<organism evidence="9 10">
    <name type="scientific">Taxus chinensis</name>
    <name type="common">Chinese yew</name>
    <name type="synonym">Taxus wallichiana var. chinensis</name>
    <dbReference type="NCBI Taxonomy" id="29808"/>
    <lineage>
        <taxon>Eukaryota</taxon>
        <taxon>Viridiplantae</taxon>
        <taxon>Streptophyta</taxon>
        <taxon>Embryophyta</taxon>
        <taxon>Tracheophyta</taxon>
        <taxon>Spermatophyta</taxon>
        <taxon>Pinopsida</taxon>
        <taxon>Pinidae</taxon>
        <taxon>Conifers II</taxon>
        <taxon>Cupressales</taxon>
        <taxon>Taxaceae</taxon>
        <taxon>Taxus</taxon>
    </lineage>
</organism>
<feature type="non-terminal residue" evidence="9">
    <location>
        <position position="1"/>
    </location>
</feature>
<keyword evidence="4" id="KW-0720">Serine protease</keyword>
<feature type="compositionally biased region" description="Basic and acidic residues" evidence="6">
    <location>
        <begin position="11"/>
        <end position="20"/>
    </location>
</feature>
<evidence type="ECO:0000256" key="4">
    <source>
        <dbReference type="ARBA" id="ARBA00022825"/>
    </source>
</evidence>
<feature type="non-terminal residue" evidence="9">
    <location>
        <position position="328"/>
    </location>
</feature>
<evidence type="ECO:0000313" key="10">
    <source>
        <dbReference type="Proteomes" id="UP000824469"/>
    </source>
</evidence>
<evidence type="ECO:0000313" key="9">
    <source>
        <dbReference type="EMBL" id="KAH9303931.1"/>
    </source>
</evidence>
<keyword evidence="3" id="KW-0732">Signal</keyword>
<evidence type="ECO:0000259" key="8">
    <source>
        <dbReference type="Pfam" id="PF02225"/>
    </source>
</evidence>
<dbReference type="Proteomes" id="UP000824469">
    <property type="component" value="Unassembled WGS sequence"/>
</dbReference>
<comment type="similarity">
    <text evidence="1 5">Belongs to the peptidase S8 family.</text>
</comment>
<proteinExistence type="inferred from homology"/>
<accession>A0AA38CQ22</accession>
<dbReference type="SUPFAM" id="SSF52743">
    <property type="entry name" value="Subtilisin-like"/>
    <property type="match status" value="1"/>
</dbReference>
<dbReference type="GO" id="GO:0006508">
    <property type="term" value="P:proteolysis"/>
    <property type="evidence" value="ECO:0007669"/>
    <property type="project" value="UniProtKB-KW"/>
</dbReference>
<feature type="region of interest" description="Disordered" evidence="6">
    <location>
        <begin position="1"/>
        <end position="26"/>
    </location>
</feature>
<evidence type="ECO:0000256" key="6">
    <source>
        <dbReference type="SAM" id="MobiDB-lite"/>
    </source>
</evidence>
<dbReference type="InterPro" id="IPR003137">
    <property type="entry name" value="PA_domain"/>
</dbReference>
<dbReference type="PROSITE" id="PS51892">
    <property type="entry name" value="SUBTILASE"/>
    <property type="match status" value="1"/>
</dbReference>
<dbReference type="Pfam" id="PF02225">
    <property type="entry name" value="PA"/>
    <property type="match status" value="1"/>
</dbReference>
<keyword evidence="2" id="KW-0645">Protease</keyword>
<dbReference type="Pfam" id="PF00082">
    <property type="entry name" value="Peptidase_S8"/>
    <property type="match status" value="1"/>
</dbReference>
<comment type="caution">
    <text evidence="5">Lacks conserved residue(s) required for the propagation of feature annotation.</text>
</comment>
<keyword evidence="10" id="KW-1185">Reference proteome</keyword>
<dbReference type="InterPro" id="IPR036852">
    <property type="entry name" value="Peptidase_S8/S53_dom_sf"/>
</dbReference>
<dbReference type="Gene3D" id="3.50.30.30">
    <property type="match status" value="1"/>
</dbReference>